<keyword evidence="4" id="KW-0997">Cell inner membrane</keyword>
<evidence type="ECO:0000256" key="5">
    <source>
        <dbReference type="ARBA" id="ARBA00022692"/>
    </source>
</evidence>
<feature type="transmembrane region" description="Helical" evidence="8">
    <location>
        <begin position="203"/>
        <end position="228"/>
    </location>
</feature>
<protein>
    <submittedName>
        <fullName evidence="9">Uncharacterized protein</fullName>
    </submittedName>
</protein>
<feature type="transmembrane region" description="Helical" evidence="8">
    <location>
        <begin position="97"/>
        <end position="119"/>
    </location>
</feature>
<dbReference type="PANTHER" id="PTHR30574:SF1">
    <property type="entry name" value="SULPHUR TRANSPORT DOMAIN-CONTAINING PROTEIN"/>
    <property type="match status" value="1"/>
</dbReference>
<dbReference type="InterPro" id="IPR046513">
    <property type="entry name" value="DUF6691"/>
</dbReference>
<keyword evidence="6 8" id="KW-1133">Transmembrane helix</keyword>
<dbReference type="GO" id="GO:0005886">
    <property type="term" value="C:plasma membrane"/>
    <property type="evidence" value="ECO:0007669"/>
    <property type="project" value="UniProtKB-SubCell"/>
</dbReference>
<sequence>MLRGWRTSYLDPNIVDCLGKDRGAPVPLGCGWIEDEAAQAEDQSAYRILKGWPVYPPCSGVPLALCVFLKKRTCDDGCPPAGVEWIFLATMSLSNHFAPFGGLLGGSLIGLSASTLLLFNGDILGASGENTRLSGACDFSQRLTKHCSRRTIGLCSSFLSPIKTLTDRRQQWKLSFIAAFALTTRAYVAFVDPDALTDDRLGFARGIPIVSELGFIVGGLLTGFGTRLGNGCTTGHGICGLARLSRRSLAAVLSFMSAGIMAASGCSPSCPFFPYFRTSYDAVPGHLPTEGTKTLGAVLASLVAGAVLPGVLKKLSPGASEEERSTFENSRRKILPSMASAALFSLGLVVSKMTVSSKIYDFLNLKTIREGEWDPTLVCVMGSGLLVSFISYQFVKGWNVVKSDYSTLETPLCQKPPTGQFSVPTNKSIDKNLLIGEIIFGLGWGVAGLCPGPAMFLAFTGYPKVLLRWFPSFFVGSWLAERVKSYQLKRKAD</sequence>
<accession>K0R7R5</accession>
<dbReference type="eggNOG" id="ENOG502S27S">
    <property type="taxonomic scope" value="Eukaryota"/>
</dbReference>
<evidence type="ECO:0000256" key="1">
    <source>
        <dbReference type="ARBA" id="ARBA00004429"/>
    </source>
</evidence>
<keyword evidence="2" id="KW-0813">Transport</keyword>
<gene>
    <name evidence="9" type="ORF">THAOC_36715</name>
</gene>
<keyword evidence="5 8" id="KW-0812">Transmembrane</keyword>
<evidence type="ECO:0000313" key="10">
    <source>
        <dbReference type="Proteomes" id="UP000266841"/>
    </source>
</evidence>
<feature type="transmembrane region" description="Helical" evidence="8">
    <location>
        <begin position="375"/>
        <end position="395"/>
    </location>
</feature>
<name>K0R7R5_THAOC</name>
<evidence type="ECO:0000256" key="2">
    <source>
        <dbReference type="ARBA" id="ARBA00022448"/>
    </source>
</evidence>
<organism evidence="9 10">
    <name type="scientific">Thalassiosira oceanica</name>
    <name type="common">Marine diatom</name>
    <dbReference type="NCBI Taxonomy" id="159749"/>
    <lineage>
        <taxon>Eukaryota</taxon>
        <taxon>Sar</taxon>
        <taxon>Stramenopiles</taxon>
        <taxon>Ochrophyta</taxon>
        <taxon>Bacillariophyta</taxon>
        <taxon>Coscinodiscophyceae</taxon>
        <taxon>Thalassiosirophycidae</taxon>
        <taxon>Thalassiosirales</taxon>
        <taxon>Thalassiosiraceae</taxon>
        <taxon>Thalassiosira</taxon>
    </lineage>
</organism>
<comment type="caution">
    <text evidence="9">The sequence shown here is derived from an EMBL/GenBank/DDBJ whole genome shotgun (WGS) entry which is preliminary data.</text>
</comment>
<keyword evidence="7 8" id="KW-0472">Membrane</keyword>
<comment type="subcellular location">
    <subcellularLocation>
        <location evidence="1">Cell inner membrane</location>
        <topology evidence="1">Multi-pass membrane protein</topology>
    </subcellularLocation>
</comment>
<feature type="transmembrane region" description="Helical" evidence="8">
    <location>
        <begin position="333"/>
        <end position="355"/>
    </location>
</feature>
<feature type="transmembrane region" description="Helical" evidence="8">
    <location>
        <begin position="172"/>
        <end position="191"/>
    </location>
</feature>
<proteinExistence type="predicted"/>
<keyword evidence="10" id="KW-1185">Reference proteome</keyword>
<evidence type="ECO:0000256" key="6">
    <source>
        <dbReference type="ARBA" id="ARBA00022989"/>
    </source>
</evidence>
<reference evidence="9 10" key="1">
    <citation type="journal article" date="2012" name="Genome Biol.">
        <title>Genome and low-iron response of an oceanic diatom adapted to chronic iron limitation.</title>
        <authorList>
            <person name="Lommer M."/>
            <person name="Specht M."/>
            <person name="Roy A.S."/>
            <person name="Kraemer L."/>
            <person name="Andreson R."/>
            <person name="Gutowska M.A."/>
            <person name="Wolf J."/>
            <person name="Bergner S.V."/>
            <person name="Schilhabel M.B."/>
            <person name="Klostermeier U.C."/>
            <person name="Beiko R.G."/>
            <person name="Rosenstiel P."/>
            <person name="Hippler M."/>
            <person name="Laroche J."/>
        </authorList>
    </citation>
    <scope>NUCLEOTIDE SEQUENCE [LARGE SCALE GENOMIC DNA]</scope>
    <source>
        <strain evidence="9 10">CCMP1005</strain>
    </source>
</reference>
<evidence type="ECO:0000313" key="9">
    <source>
        <dbReference type="EMBL" id="EJK44721.1"/>
    </source>
</evidence>
<dbReference type="EMBL" id="AGNL01049306">
    <property type="protein sequence ID" value="EJK44721.1"/>
    <property type="molecule type" value="Genomic_DNA"/>
</dbReference>
<evidence type="ECO:0000256" key="8">
    <source>
        <dbReference type="SAM" id="Phobius"/>
    </source>
</evidence>
<evidence type="ECO:0000256" key="4">
    <source>
        <dbReference type="ARBA" id="ARBA00022519"/>
    </source>
</evidence>
<dbReference type="PANTHER" id="PTHR30574">
    <property type="entry name" value="INNER MEMBRANE PROTEIN YEDE"/>
    <property type="match status" value="1"/>
</dbReference>
<evidence type="ECO:0000256" key="3">
    <source>
        <dbReference type="ARBA" id="ARBA00022475"/>
    </source>
</evidence>
<feature type="transmembrane region" description="Helical" evidence="8">
    <location>
        <begin position="434"/>
        <end position="459"/>
    </location>
</feature>
<evidence type="ECO:0000256" key="7">
    <source>
        <dbReference type="ARBA" id="ARBA00023136"/>
    </source>
</evidence>
<keyword evidence="3" id="KW-1003">Cell membrane</keyword>
<dbReference type="OrthoDB" id="46116at2759"/>
<dbReference type="InterPro" id="IPR007272">
    <property type="entry name" value="Sulf_transp_TsuA/YedE"/>
</dbReference>
<dbReference type="AlphaFoldDB" id="K0R7R5"/>
<dbReference type="Proteomes" id="UP000266841">
    <property type="component" value="Unassembled WGS sequence"/>
</dbReference>
<dbReference type="Pfam" id="PF20398">
    <property type="entry name" value="DUF6691"/>
    <property type="match status" value="1"/>
</dbReference>
<feature type="transmembrane region" description="Helical" evidence="8">
    <location>
        <begin position="249"/>
        <end position="274"/>
    </location>
</feature>